<keyword evidence="1" id="KW-0732">Signal</keyword>
<reference evidence="4" key="1">
    <citation type="journal article" date="2019" name="Int. J. Syst. Evol. Microbiol.">
        <title>The Global Catalogue of Microorganisms (GCM) 10K type strain sequencing project: providing services to taxonomists for standard genome sequencing and annotation.</title>
        <authorList>
            <consortium name="The Broad Institute Genomics Platform"/>
            <consortium name="The Broad Institute Genome Sequencing Center for Infectious Disease"/>
            <person name="Wu L."/>
            <person name="Ma J."/>
        </authorList>
    </citation>
    <scope>NUCLEOTIDE SEQUENCE [LARGE SCALE GENOMIC DNA]</scope>
    <source>
        <strain evidence="4">KCTC 52042</strain>
    </source>
</reference>
<dbReference type="InterPro" id="IPR029062">
    <property type="entry name" value="Class_I_gatase-like"/>
</dbReference>
<dbReference type="InterPro" id="IPR025297">
    <property type="entry name" value="DUF4159"/>
</dbReference>
<comment type="caution">
    <text evidence="3">The sequence shown here is derived from an EMBL/GenBank/DDBJ whole genome shotgun (WGS) entry which is preliminary data.</text>
</comment>
<dbReference type="RefSeq" id="WP_390301224.1">
    <property type="nucleotide sequence ID" value="NZ_JBHULI010000024.1"/>
</dbReference>
<gene>
    <name evidence="3" type="ORF">ACFSVN_08985</name>
</gene>
<feature type="signal peptide" evidence="1">
    <location>
        <begin position="1"/>
        <end position="21"/>
    </location>
</feature>
<dbReference type="SUPFAM" id="SSF52317">
    <property type="entry name" value="Class I glutamine amidotransferase-like"/>
    <property type="match status" value="1"/>
</dbReference>
<feature type="domain" description="DUF4159" evidence="2">
    <location>
        <begin position="29"/>
        <end position="219"/>
    </location>
</feature>
<evidence type="ECO:0000313" key="3">
    <source>
        <dbReference type="EMBL" id="MFD2532575.1"/>
    </source>
</evidence>
<keyword evidence="4" id="KW-1185">Reference proteome</keyword>
<dbReference type="Pfam" id="PF13709">
    <property type="entry name" value="DUF4159"/>
    <property type="match status" value="1"/>
</dbReference>
<evidence type="ECO:0000313" key="4">
    <source>
        <dbReference type="Proteomes" id="UP001597460"/>
    </source>
</evidence>
<name>A0ABW5JJC9_9BACT</name>
<accession>A0ABW5JJC9</accession>
<dbReference type="Gene3D" id="3.40.50.12140">
    <property type="entry name" value="Domain of unknown function DUF4159"/>
    <property type="match status" value="1"/>
</dbReference>
<organism evidence="3 4">
    <name type="scientific">Gracilimonas halophila</name>
    <dbReference type="NCBI Taxonomy" id="1834464"/>
    <lineage>
        <taxon>Bacteria</taxon>
        <taxon>Pseudomonadati</taxon>
        <taxon>Balneolota</taxon>
        <taxon>Balneolia</taxon>
        <taxon>Balneolales</taxon>
        <taxon>Balneolaceae</taxon>
        <taxon>Gracilimonas</taxon>
    </lineage>
</organism>
<evidence type="ECO:0000256" key="1">
    <source>
        <dbReference type="SAM" id="SignalP"/>
    </source>
</evidence>
<dbReference type="Proteomes" id="UP001597460">
    <property type="component" value="Unassembled WGS sequence"/>
</dbReference>
<protein>
    <submittedName>
        <fullName evidence="3">DUF4159 domain-containing protein</fullName>
    </submittedName>
</protein>
<proteinExistence type="predicted"/>
<feature type="chain" id="PRO_5047463060" evidence="1">
    <location>
        <begin position="22"/>
        <end position="222"/>
    </location>
</feature>
<sequence length="222" mass="25399">MIIRITLILISAFLFADHAPAQTSGEFEIARAKYRGGGDWYNDPSALQNLIQYTKSNIPIRISENYEDVSIGSADLHLYPFIFLTGHGNIILNSSEARNLREYLQNGGFLYIDDDYGLDEYIRPVMKQVFPEEEFVEVPFDHPIYNQVFNFDNGLPKIHEHDGEPPRGFGIFHEGRFVAYYSYESNLGDGWADPEVHNTPESLRQKALQMGTNILVYALTRN</sequence>
<dbReference type="EMBL" id="JBHULI010000024">
    <property type="protein sequence ID" value="MFD2532575.1"/>
    <property type="molecule type" value="Genomic_DNA"/>
</dbReference>
<evidence type="ECO:0000259" key="2">
    <source>
        <dbReference type="Pfam" id="PF13709"/>
    </source>
</evidence>